<dbReference type="Gene3D" id="3.40.50.300">
    <property type="entry name" value="P-loop containing nucleotide triphosphate hydrolases"/>
    <property type="match status" value="2"/>
</dbReference>
<keyword evidence="1" id="KW-0547">Nucleotide-binding</keyword>
<evidence type="ECO:0000313" key="5">
    <source>
        <dbReference type="Proteomes" id="UP000297890"/>
    </source>
</evidence>
<dbReference type="Pfam" id="PF13538">
    <property type="entry name" value="UvrD_C_2"/>
    <property type="match status" value="1"/>
</dbReference>
<sequence length="562" mass="62546">MENAKLQALLNRVKTQGQVQAQTNRSEQDGYEYNPQQQLGIQKIVNGESVLIMGPAGSGKTTLVKLAVNEVIKANKLEPLKADGHKTLQSGSPNIACISFTNKAIQNIKRMLPADLAENCMTIHKLLEFIPDFYETIDPNSGDIKKSMKFVPSRNQYKPLPKLAIILIDEGTTVQVDLWNQLVEAIAYIPQIIIVGDIHQLPPVFGKSIFVAALQLGIATVELTHIYRQAKNSPIINLAHRIKDGKQLAAKDLPDFAVTSEQGAVKITPWKKQLDERVAVITVCDFIIKKIEAGEHDPFNDIILTPFNKSFGTLAINAEIATYLAKKAEAPVTEVFSGIQKKYFREGDKIIYRGMEGQITKISRNGNYYGKLPRRPSATLDYNGLDRVPCSEKAAYAGMEGEEDIDRMLEHLASHTEGAEKISREASHTIEIYNATLDIHQTLSSSGDINVLDLGYAITVHKSIGSEWDRVLFVTHHTQSNMWYRELLYTAVTRAAKELHIICEPSTFVKGINSQRIPGDTLQDKIEAFNKLANMEKAQNVSNPQTDVLGTEFLLRGNINEN</sequence>
<dbReference type="CDD" id="cd18809">
    <property type="entry name" value="SF1_C_RecD"/>
    <property type="match status" value="1"/>
</dbReference>
<dbReference type="PANTHER" id="PTHR43788:SF6">
    <property type="entry name" value="DNA HELICASE B"/>
    <property type="match status" value="1"/>
</dbReference>
<organism evidence="4 5">
    <name type="scientific">Candidatus Macondimonas diazotrophica</name>
    <dbReference type="NCBI Taxonomy" id="2305248"/>
    <lineage>
        <taxon>Bacteria</taxon>
        <taxon>Pseudomonadati</taxon>
        <taxon>Pseudomonadota</taxon>
        <taxon>Gammaproteobacteria</taxon>
        <taxon>Chromatiales</taxon>
        <taxon>Ectothiorhodospiraceae</taxon>
        <taxon>Candidatus Macondimonas</taxon>
    </lineage>
</organism>
<protein>
    <recommendedName>
        <fullName evidence="3">UvrD-like helicase C-terminal domain-containing protein</fullName>
    </recommendedName>
</protein>
<evidence type="ECO:0000256" key="1">
    <source>
        <dbReference type="ARBA" id="ARBA00022741"/>
    </source>
</evidence>
<accession>A0A4Z0F811</accession>
<dbReference type="AlphaFoldDB" id="A0A4Z0F811"/>
<dbReference type="InterPro" id="IPR027785">
    <property type="entry name" value="UvrD-like_helicase_C"/>
</dbReference>
<dbReference type="EMBL" id="SRIO01000017">
    <property type="protein sequence ID" value="TFZ81679.1"/>
    <property type="molecule type" value="Genomic_DNA"/>
</dbReference>
<evidence type="ECO:0000313" key="4">
    <source>
        <dbReference type="EMBL" id="TFZ81679.1"/>
    </source>
</evidence>
<dbReference type="GO" id="GO:0005524">
    <property type="term" value="F:ATP binding"/>
    <property type="evidence" value="ECO:0007669"/>
    <property type="project" value="UniProtKB-KW"/>
</dbReference>
<dbReference type="InterPro" id="IPR027417">
    <property type="entry name" value="P-loop_NTPase"/>
</dbReference>
<dbReference type="SUPFAM" id="SSF52540">
    <property type="entry name" value="P-loop containing nucleoside triphosphate hydrolases"/>
    <property type="match status" value="1"/>
</dbReference>
<dbReference type="OrthoDB" id="9803432at2"/>
<feature type="domain" description="UvrD-like helicase C-terminal" evidence="3">
    <location>
        <begin position="455"/>
        <end position="502"/>
    </location>
</feature>
<evidence type="ECO:0000259" key="3">
    <source>
        <dbReference type="Pfam" id="PF13538"/>
    </source>
</evidence>
<evidence type="ECO:0000256" key="2">
    <source>
        <dbReference type="ARBA" id="ARBA00022840"/>
    </source>
</evidence>
<dbReference type="GO" id="GO:0003678">
    <property type="term" value="F:DNA helicase activity"/>
    <property type="evidence" value="ECO:0007669"/>
    <property type="project" value="UniProtKB-ARBA"/>
</dbReference>
<comment type="caution">
    <text evidence="4">The sequence shown here is derived from an EMBL/GenBank/DDBJ whole genome shotgun (WGS) entry which is preliminary data.</text>
</comment>
<keyword evidence="2" id="KW-0067">ATP-binding</keyword>
<dbReference type="InterPro" id="IPR050534">
    <property type="entry name" value="Coronavir_polyprotein_1ab"/>
</dbReference>
<dbReference type="PANTHER" id="PTHR43788">
    <property type="entry name" value="DNA2/NAM7 HELICASE FAMILY MEMBER"/>
    <property type="match status" value="1"/>
</dbReference>
<dbReference type="Pfam" id="PF13245">
    <property type="entry name" value="AAA_19"/>
    <property type="match status" value="1"/>
</dbReference>
<dbReference type="Proteomes" id="UP000297890">
    <property type="component" value="Unassembled WGS sequence"/>
</dbReference>
<proteinExistence type="predicted"/>
<reference evidence="4 5" key="1">
    <citation type="journal article" date="2019" name="ISME J.">
        <title>Candidatus Macondimonas diazotrophica, a novel gammaproteobacterial genus dominating crude-oil-contaminated coastal sediments.</title>
        <authorList>
            <person name="Karthikeyan S."/>
            <person name="Konstantinidis K."/>
        </authorList>
    </citation>
    <scope>NUCLEOTIDE SEQUENCE [LARGE SCALE GENOMIC DNA]</scope>
    <source>
        <strain evidence="4 5">KTK01</strain>
    </source>
</reference>
<name>A0A4Z0F811_9GAMM</name>
<gene>
    <name evidence="4" type="ORF">E4680_11455</name>
</gene>
<keyword evidence="5" id="KW-1185">Reference proteome</keyword>
<dbReference type="RefSeq" id="WP_135282556.1">
    <property type="nucleotide sequence ID" value="NZ_SRIO01000017.1"/>
</dbReference>